<dbReference type="EMBL" id="JBHFQA010000004">
    <property type="protein sequence ID" value="KAL2100032.1"/>
    <property type="molecule type" value="Genomic_DNA"/>
</dbReference>
<keyword evidence="7 11" id="KW-0472">Membrane</keyword>
<keyword evidence="8" id="KW-0675">Receptor</keyword>
<dbReference type="Gene3D" id="2.60.40.10">
    <property type="entry name" value="Immunoglobulins"/>
    <property type="match status" value="6"/>
</dbReference>
<evidence type="ECO:0000256" key="7">
    <source>
        <dbReference type="ARBA" id="ARBA00023136"/>
    </source>
</evidence>
<evidence type="ECO:0000256" key="10">
    <source>
        <dbReference type="SAM" id="MobiDB-lite"/>
    </source>
</evidence>
<dbReference type="SUPFAM" id="SSF49265">
    <property type="entry name" value="Fibronectin type III"/>
    <property type="match status" value="3"/>
</dbReference>
<dbReference type="SMART" id="SM00060">
    <property type="entry name" value="FN3"/>
    <property type="match status" value="3"/>
</dbReference>
<evidence type="ECO:0000256" key="9">
    <source>
        <dbReference type="ARBA" id="ARBA00023180"/>
    </source>
</evidence>
<dbReference type="PROSITE" id="PS50853">
    <property type="entry name" value="FN3"/>
    <property type="match status" value="2"/>
</dbReference>
<evidence type="ECO:0000256" key="6">
    <source>
        <dbReference type="ARBA" id="ARBA00022989"/>
    </source>
</evidence>
<feature type="region of interest" description="Disordered" evidence="10">
    <location>
        <begin position="841"/>
        <end position="862"/>
    </location>
</feature>
<keyword evidence="6 11" id="KW-1133">Transmembrane helix</keyword>
<sequence length="862" mass="96557">MDDPSLVGEQLFYDIEIYNTGQKNPVHNDSVKIRPELAVKDWSWSWISPLPLECLQHSARLRVRHDNIVSNWTDLRNVTGPGLYHSSPVDEVKIYPVDDIVMAGSKKMFCCIIPNGKTLRDSTYRRAEIKHLPPVGQTYIFELTMQASRTGGDDLECTTNEGDVEGASVFVGYSPQVHNFTCETRNLVDFECSWRQGKDKNLSGNRTTKYTLNGSPVESTGKEGTYRWTISINSTQGEAPWTLTARNNLSETSFVYTANPRHRVYLPAPQTLQASSVNSTNARLEWQWPDANLSSLPMKCEVQLRLNSGEGMVRNATGINLHSVTLHDLHPYTSYSFRVRCAAAEHFWKWGNWSKEVSFQTKEDIPDNVDVWMSVDSNRNIFVVWKTLSVEKSHGNIIAYQLSWGGLTFGPTQHCYNMGSRISAGSSINIMASNSAGPSQPSTIMVPLHQADVETVRVSGSKGAVELSWAQRPAASCGYVVDWLPVNSQHKCDIKWKKIPAGHNSTRIESELKDGVRYTFSLYACTSSGPKLLQKWEGYGQEQVPNEAPRVHAVQDGPDVVLTWKMEILSENQKGFIQGYVLNYSRKSMEQYKREEVLRNETTMQKRIRNLLADTYEFSISAFTSAGEGPAARTEITVNSQTYRIIVYSTISLGVIITLVLLTTLLCYQKRTWLKDKVYPDIPAPQLVFSDSKVMYNDQLLKLPAEHVECLMAFPMKINNVNLKVTNGVMHNVYSPLYGNVTDSQQSQAAVDDLSPDVVASSFLFDNPTYNRNACVPELVDAPLETTEGYKPQLPIVSSHLDPCSASSYQDLDQCNPLQSSRDSHLESDDYIAVSVVGSPASVSSSQPLLGEPYKYRHGQHT</sequence>
<comment type="subcellular location">
    <subcellularLocation>
        <location evidence="1">Membrane</location>
        <topology evidence="1">Single-pass type I membrane protein</topology>
    </subcellularLocation>
</comment>
<evidence type="ECO:0000256" key="8">
    <source>
        <dbReference type="ARBA" id="ARBA00023170"/>
    </source>
</evidence>
<name>A0ABD1KLM2_9TELE</name>
<protein>
    <recommendedName>
        <fullName evidence="12">Fibronectin type-III domain-containing protein</fullName>
    </recommendedName>
</protein>
<dbReference type="GO" id="GO:0005886">
    <property type="term" value="C:plasma membrane"/>
    <property type="evidence" value="ECO:0007669"/>
    <property type="project" value="UniProtKB-ARBA"/>
</dbReference>
<dbReference type="PANTHER" id="PTHR48423">
    <property type="entry name" value="INTERLEUKIN-27 RECEPTOR SUBUNIT ALPHA"/>
    <property type="match status" value="1"/>
</dbReference>
<evidence type="ECO:0000313" key="13">
    <source>
        <dbReference type="EMBL" id="KAL2100032.1"/>
    </source>
</evidence>
<dbReference type="Pfam" id="PF25552">
    <property type="entry name" value="LIFR_D4"/>
    <property type="match status" value="1"/>
</dbReference>
<evidence type="ECO:0000256" key="3">
    <source>
        <dbReference type="ARBA" id="ARBA00022692"/>
    </source>
</evidence>
<evidence type="ECO:0000256" key="5">
    <source>
        <dbReference type="ARBA" id="ARBA00022737"/>
    </source>
</evidence>
<dbReference type="InterPro" id="IPR052672">
    <property type="entry name" value="Type1_Cytokine_Rcpt_Type2"/>
</dbReference>
<keyword evidence="9" id="KW-0325">Glycoprotein</keyword>
<keyword evidence="4" id="KW-0732">Signal</keyword>
<dbReference type="Proteomes" id="UP001591681">
    <property type="component" value="Unassembled WGS sequence"/>
</dbReference>
<comment type="similarity">
    <text evidence="2">Belongs to the type I cytokine receptor family. Type 2 subfamily.</text>
</comment>
<evidence type="ECO:0000313" key="14">
    <source>
        <dbReference type="Proteomes" id="UP001591681"/>
    </source>
</evidence>
<reference evidence="13 14" key="1">
    <citation type="submission" date="2024-09" db="EMBL/GenBank/DDBJ databases">
        <title>A chromosome-level genome assembly of Gray's grenadier anchovy, Coilia grayii.</title>
        <authorList>
            <person name="Fu Z."/>
        </authorList>
    </citation>
    <scope>NUCLEOTIDE SEQUENCE [LARGE SCALE GENOMIC DNA]</scope>
    <source>
        <strain evidence="13">G4</strain>
        <tissue evidence="13">Muscle</tissue>
    </source>
</reference>
<proteinExistence type="inferred from homology"/>
<feature type="transmembrane region" description="Helical" evidence="11">
    <location>
        <begin position="645"/>
        <end position="668"/>
    </location>
</feature>
<dbReference type="InterPro" id="IPR036116">
    <property type="entry name" value="FN3_sf"/>
</dbReference>
<gene>
    <name evidence="13" type="ORF">ACEWY4_004426</name>
</gene>
<keyword evidence="14" id="KW-1185">Reference proteome</keyword>
<dbReference type="CDD" id="cd00063">
    <property type="entry name" value="FN3"/>
    <property type="match status" value="2"/>
</dbReference>
<keyword evidence="5" id="KW-0677">Repeat</keyword>
<dbReference type="AlphaFoldDB" id="A0ABD1KLM2"/>
<evidence type="ECO:0000256" key="11">
    <source>
        <dbReference type="SAM" id="Phobius"/>
    </source>
</evidence>
<evidence type="ECO:0000259" key="12">
    <source>
        <dbReference type="PROSITE" id="PS50853"/>
    </source>
</evidence>
<feature type="domain" description="Fibronectin type-III" evidence="12">
    <location>
        <begin position="268"/>
        <end position="364"/>
    </location>
</feature>
<evidence type="ECO:0000256" key="2">
    <source>
        <dbReference type="ARBA" id="ARBA00008921"/>
    </source>
</evidence>
<evidence type="ECO:0000256" key="4">
    <source>
        <dbReference type="ARBA" id="ARBA00022729"/>
    </source>
</evidence>
<dbReference type="InterPro" id="IPR003961">
    <property type="entry name" value="FN3_dom"/>
</dbReference>
<keyword evidence="3 11" id="KW-0812">Transmembrane</keyword>
<organism evidence="13 14">
    <name type="scientific">Coilia grayii</name>
    <name type="common">Gray's grenadier anchovy</name>
    <dbReference type="NCBI Taxonomy" id="363190"/>
    <lineage>
        <taxon>Eukaryota</taxon>
        <taxon>Metazoa</taxon>
        <taxon>Chordata</taxon>
        <taxon>Craniata</taxon>
        <taxon>Vertebrata</taxon>
        <taxon>Euteleostomi</taxon>
        <taxon>Actinopterygii</taxon>
        <taxon>Neopterygii</taxon>
        <taxon>Teleostei</taxon>
        <taxon>Clupei</taxon>
        <taxon>Clupeiformes</taxon>
        <taxon>Clupeoidei</taxon>
        <taxon>Engraulidae</taxon>
        <taxon>Coilinae</taxon>
        <taxon>Coilia</taxon>
    </lineage>
</organism>
<accession>A0ABD1KLM2</accession>
<dbReference type="PANTHER" id="PTHR48423:SF1">
    <property type="entry name" value="INTERLEUKIN-27 RECEPTOR SUBUNIT ALPHA"/>
    <property type="match status" value="1"/>
</dbReference>
<comment type="caution">
    <text evidence="13">The sequence shown here is derived from an EMBL/GenBank/DDBJ whole genome shotgun (WGS) entry which is preliminary data.</text>
</comment>
<evidence type="ECO:0000256" key="1">
    <source>
        <dbReference type="ARBA" id="ARBA00004479"/>
    </source>
</evidence>
<dbReference type="Pfam" id="PF00041">
    <property type="entry name" value="fn3"/>
    <property type="match status" value="1"/>
</dbReference>
<dbReference type="InterPro" id="IPR013783">
    <property type="entry name" value="Ig-like_fold"/>
</dbReference>
<feature type="domain" description="Fibronectin type-III" evidence="12">
    <location>
        <begin position="545"/>
        <end position="645"/>
    </location>
</feature>